<comment type="caution">
    <text evidence="1">The sequence shown here is derived from an EMBL/GenBank/DDBJ whole genome shotgun (WGS) entry which is preliminary data.</text>
</comment>
<keyword evidence="2" id="KW-1185">Reference proteome</keyword>
<evidence type="ECO:0000313" key="1">
    <source>
        <dbReference type="EMBL" id="KAK2569864.1"/>
    </source>
</evidence>
<evidence type="ECO:0000313" key="2">
    <source>
        <dbReference type="Proteomes" id="UP001249851"/>
    </source>
</evidence>
<proteinExistence type="predicted"/>
<dbReference type="EMBL" id="JARQWQ010000009">
    <property type="protein sequence ID" value="KAK2569864.1"/>
    <property type="molecule type" value="Genomic_DNA"/>
</dbReference>
<dbReference type="Proteomes" id="UP001249851">
    <property type="component" value="Unassembled WGS sequence"/>
</dbReference>
<protein>
    <submittedName>
        <fullName evidence="1">Uncharacterized protein</fullName>
    </submittedName>
</protein>
<dbReference type="AlphaFoldDB" id="A0AAD9QYI9"/>
<gene>
    <name evidence="1" type="ORF">P5673_005718</name>
</gene>
<name>A0AAD9QYI9_ACRCE</name>
<sequence length="90" mass="10283">MLNSEEQEQTLRNDDPDVIKSIKISEYLQRKEEFLPQLHGSVSKRDPFIDIDGVLRVGGRLIFDPTGFGFWRAVCGGQPHCLCDAEKYEV</sequence>
<reference evidence="1" key="1">
    <citation type="journal article" date="2023" name="G3 (Bethesda)">
        <title>Whole genome assembly and annotation of the endangered Caribbean coral Acropora cervicornis.</title>
        <authorList>
            <person name="Selwyn J.D."/>
            <person name="Vollmer S.V."/>
        </authorList>
    </citation>
    <scope>NUCLEOTIDE SEQUENCE</scope>
    <source>
        <strain evidence="1">K2</strain>
    </source>
</reference>
<reference evidence="1" key="2">
    <citation type="journal article" date="2023" name="Science">
        <title>Genomic signatures of disease resistance in endangered staghorn corals.</title>
        <authorList>
            <person name="Vollmer S.V."/>
            <person name="Selwyn J.D."/>
            <person name="Despard B.A."/>
            <person name="Roesel C.L."/>
        </authorList>
    </citation>
    <scope>NUCLEOTIDE SEQUENCE</scope>
    <source>
        <strain evidence="1">K2</strain>
    </source>
</reference>
<organism evidence="1 2">
    <name type="scientific">Acropora cervicornis</name>
    <name type="common">Staghorn coral</name>
    <dbReference type="NCBI Taxonomy" id="6130"/>
    <lineage>
        <taxon>Eukaryota</taxon>
        <taxon>Metazoa</taxon>
        <taxon>Cnidaria</taxon>
        <taxon>Anthozoa</taxon>
        <taxon>Hexacorallia</taxon>
        <taxon>Scleractinia</taxon>
        <taxon>Astrocoeniina</taxon>
        <taxon>Acroporidae</taxon>
        <taxon>Acropora</taxon>
    </lineage>
</organism>
<accession>A0AAD9QYI9</accession>